<organism evidence="2 3">
    <name type="scientific">Roseivirga thermotolerans</name>
    <dbReference type="NCBI Taxonomy" id="1758176"/>
    <lineage>
        <taxon>Bacteria</taxon>
        <taxon>Pseudomonadati</taxon>
        <taxon>Bacteroidota</taxon>
        <taxon>Cytophagia</taxon>
        <taxon>Cytophagales</taxon>
        <taxon>Roseivirgaceae</taxon>
        <taxon>Roseivirga</taxon>
    </lineage>
</organism>
<evidence type="ECO:0000259" key="1">
    <source>
        <dbReference type="Pfam" id="PF00724"/>
    </source>
</evidence>
<evidence type="ECO:0000313" key="2">
    <source>
        <dbReference type="EMBL" id="GHE74450.1"/>
    </source>
</evidence>
<dbReference type="PANTHER" id="PTHR22893:SF91">
    <property type="entry name" value="NADPH DEHYDROGENASE 2-RELATED"/>
    <property type="match status" value="1"/>
</dbReference>
<feature type="domain" description="NADH:flavin oxidoreductase/NADH oxidase N-terminal" evidence="1">
    <location>
        <begin position="3"/>
        <end position="338"/>
    </location>
</feature>
<dbReference type="InterPro" id="IPR001155">
    <property type="entry name" value="OxRdtase_FMN_N"/>
</dbReference>
<name>A0ABQ3I9K2_9BACT</name>
<protein>
    <submittedName>
        <fullName evidence="2">Alkene reductase</fullName>
    </submittedName>
</protein>
<dbReference type="CDD" id="cd02933">
    <property type="entry name" value="OYE_like_FMN"/>
    <property type="match status" value="1"/>
</dbReference>
<proteinExistence type="predicted"/>
<dbReference type="InterPro" id="IPR045247">
    <property type="entry name" value="Oye-like"/>
</dbReference>
<dbReference type="InterPro" id="IPR013785">
    <property type="entry name" value="Aldolase_TIM"/>
</dbReference>
<dbReference type="Proteomes" id="UP000658258">
    <property type="component" value="Unassembled WGS sequence"/>
</dbReference>
<sequence>MSNLFQPYEKGALHLKNRVVMAPMTRSRAIGNMANELMAEYYAQRAEAGLIITEGASPSPNGVGYPRIPAIYNKEQASSWRQVTDAVHEKGSKIFLQIMHTGRVSHEKNLPKGGRVLAPSAIGVEAPFDKMYVDGEGMLPISEPQAMTLEEVKSTIKEYAETARLAVEAGFDGVELHGANGYLINQFLNPKSNQRTDEYGGSSENRSRFLLEVTKATIDAIGKDKVGVRISPYGVFNSMGAFEGIDAQYEFIARQLNAMGIAYLHMADMSAMTQVPVPDSIKQTLRREFSGTLILNGAYAKDSAQKDIEQGKADLIAFGVPFIANPDLVTRMKENLPLAQPDQSTFYTPGAQGYTTYAPATVNA</sequence>
<dbReference type="SUPFAM" id="SSF51395">
    <property type="entry name" value="FMN-linked oxidoreductases"/>
    <property type="match status" value="1"/>
</dbReference>
<comment type="caution">
    <text evidence="2">The sequence shown here is derived from an EMBL/GenBank/DDBJ whole genome shotgun (WGS) entry which is preliminary data.</text>
</comment>
<dbReference type="Gene3D" id="3.20.20.70">
    <property type="entry name" value="Aldolase class I"/>
    <property type="match status" value="1"/>
</dbReference>
<evidence type="ECO:0000313" key="3">
    <source>
        <dbReference type="Proteomes" id="UP000658258"/>
    </source>
</evidence>
<dbReference type="PANTHER" id="PTHR22893">
    <property type="entry name" value="NADH OXIDOREDUCTASE-RELATED"/>
    <property type="match status" value="1"/>
</dbReference>
<accession>A0ABQ3I9K2</accession>
<dbReference type="Pfam" id="PF00724">
    <property type="entry name" value="Oxidored_FMN"/>
    <property type="match status" value="1"/>
</dbReference>
<gene>
    <name evidence="2" type="ORF">GCM10011340_33760</name>
</gene>
<dbReference type="EMBL" id="BNAG01000005">
    <property type="protein sequence ID" value="GHE74450.1"/>
    <property type="molecule type" value="Genomic_DNA"/>
</dbReference>
<reference evidence="3" key="1">
    <citation type="journal article" date="2019" name="Int. J. Syst. Evol. Microbiol.">
        <title>The Global Catalogue of Microorganisms (GCM) 10K type strain sequencing project: providing services to taxonomists for standard genome sequencing and annotation.</title>
        <authorList>
            <consortium name="The Broad Institute Genomics Platform"/>
            <consortium name="The Broad Institute Genome Sequencing Center for Infectious Disease"/>
            <person name="Wu L."/>
            <person name="Ma J."/>
        </authorList>
    </citation>
    <scope>NUCLEOTIDE SEQUENCE [LARGE SCALE GENOMIC DNA]</scope>
    <source>
        <strain evidence="3">CGMCC 1.15111</strain>
    </source>
</reference>
<keyword evidence="3" id="KW-1185">Reference proteome</keyword>
<dbReference type="RefSeq" id="WP_189631484.1">
    <property type="nucleotide sequence ID" value="NZ_BNAG01000005.1"/>
</dbReference>